<comment type="similarity">
    <text evidence="1 3">Belongs to the EXO70 family.</text>
</comment>
<evidence type="ECO:0000259" key="4">
    <source>
        <dbReference type="Pfam" id="PF03081"/>
    </source>
</evidence>
<accession>A0AAV5MTB4</accession>
<dbReference type="GO" id="GO:0005546">
    <property type="term" value="F:phosphatidylinositol-4,5-bisphosphate binding"/>
    <property type="evidence" value="ECO:0007669"/>
    <property type="project" value="InterPro"/>
</dbReference>
<organism evidence="5 6">
    <name type="scientific">Rubroshorea leprosula</name>
    <dbReference type="NCBI Taxonomy" id="152421"/>
    <lineage>
        <taxon>Eukaryota</taxon>
        <taxon>Viridiplantae</taxon>
        <taxon>Streptophyta</taxon>
        <taxon>Embryophyta</taxon>
        <taxon>Tracheophyta</taxon>
        <taxon>Spermatophyta</taxon>
        <taxon>Magnoliopsida</taxon>
        <taxon>eudicotyledons</taxon>
        <taxon>Gunneridae</taxon>
        <taxon>Pentapetalae</taxon>
        <taxon>rosids</taxon>
        <taxon>malvids</taxon>
        <taxon>Malvales</taxon>
        <taxon>Dipterocarpaceae</taxon>
        <taxon>Rubroshorea</taxon>
    </lineage>
</organism>
<evidence type="ECO:0000256" key="3">
    <source>
        <dbReference type="RuleBase" id="RU365026"/>
    </source>
</evidence>
<keyword evidence="2 3" id="KW-0813">Transport</keyword>
<dbReference type="EMBL" id="BPVZ01000883">
    <property type="protein sequence ID" value="GKV52822.1"/>
    <property type="molecule type" value="Genomic_DNA"/>
</dbReference>
<gene>
    <name evidence="5" type="ORF">SLEP1_g59382</name>
</gene>
<comment type="function">
    <text evidence="3">Component of the exocyst complex.</text>
</comment>
<comment type="caution">
    <text evidence="5">The sequence shown here is derived from an EMBL/GenBank/DDBJ whole genome shotgun (WGS) entry which is preliminary data.</text>
</comment>
<dbReference type="Pfam" id="PF20669">
    <property type="entry name" value="Exo70_N"/>
    <property type="match status" value="1"/>
</dbReference>
<dbReference type="GO" id="GO:0006887">
    <property type="term" value="P:exocytosis"/>
    <property type="evidence" value="ECO:0007669"/>
    <property type="project" value="UniProtKB-KW"/>
</dbReference>
<dbReference type="InterPro" id="IPR016159">
    <property type="entry name" value="Cullin_repeat-like_dom_sf"/>
</dbReference>
<reference evidence="5 6" key="1">
    <citation type="journal article" date="2021" name="Commun. Biol.">
        <title>The genome of Shorea leprosula (Dipterocarpaceae) highlights the ecological relevance of drought in aseasonal tropical rainforests.</title>
        <authorList>
            <person name="Ng K.K.S."/>
            <person name="Kobayashi M.J."/>
            <person name="Fawcett J.A."/>
            <person name="Hatakeyama M."/>
            <person name="Paape T."/>
            <person name="Ng C.H."/>
            <person name="Ang C.C."/>
            <person name="Tnah L.H."/>
            <person name="Lee C.T."/>
            <person name="Nishiyama T."/>
            <person name="Sese J."/>
            <person name="O'Brien M.J."/>
            <person name="Copetti D."/>
            <person name="Mohd Noor M.I."/>
            <person name="Ong R.C."/>
            <person name="Putra M."/>
            <person name="Sireger I.Z."/>
            <person name="Indrioko S."/>
            <person name="Kosugi Y."/>
            <person name="Izuno A."/>
            <person name="Isagi Y."/>
            <person name="Lee S.L."/>
            <person name="Shimizu K.K."/>
        </authorList>
    </citation>
    <scope>NUCLEOTIDE SEQUENCE [LARGE SCALE GENOMIC DNA]</scope>
    <source>
        <strain evidence="5">214</strain>
    </source>
</reference>
<feature type="domain" description="Exocyst complex subunit Exo70 C-terminal" evidence="4">
    <location>
        <begin position="239"/>
        <end position="599"/>
    </location>
</feature>
<dbReference type="FunFam" id="1.20.1280.170:FF:000003">
    <property type="entry name" value="Exocyst subunit Exo70 family protein"/>
    <property type="match status" value="1"/>
</dbReference>
<keyword evidence="6" id="KW-1185">Reference proteome</keyword>
<name>A0AAV5MTB4_9ROSI</name>
<evidence type="ECO:0000313" key="5">
    <source>
        <dbReference type="EMBL" id="GKV52822.1"/>
    </source>
</evidence>
<dbReference type="PANTHER" id="PTHR12542:SF17">
    <property type="entry name" value="EXOCYST SUBUNIT EXO70 FAMILY PROTEIN"/>
    <property type="match status" value="1"/>
</dbReference>
<protein>
    <recommendedName>
        <fullName evidence="3">Exocyst subunit Exo70 family protein</fullName>
    </recommendedName>
</protein>
<dbReference type="PANTHER" id="PTHR12542">
    <property type="entry name" value="EXOCYST COMPLEX PROTEIN EXO70"/>
    <property type="match status" value="1"/>
</dbReference>
<keyword evidence="3" id="KW-0653">Protein transport</keyword>
<dbReference type="GO" id="GO:0000145">
    <property type="term" value="C:exocyst"/>
    <property type="evidence" value="ECO:0007669"/>
    <property type="project" value="InterPro"/>
</dbReference>
<dbReference type="Proteomes" id="UP001054252">
    <property type="component" value="Unassembled WGS sequence"/>
</dbReference>
<dbReference type="Gene3D" id="1.20.1280.170">
    <property type="entry name" value="Exocyst complex component Exo70"/>
    <property type="match status" value="1"/>
</dbReference>
<dbReference type="Pfam" id="PF03081">
    <property type="entry name" value="Exo70_C"/>
    <property type="match status" value="1"/>
</dbReference>
<proteinExistence type="inferred from homology"/>
<dbReference type="GO" id="GO:0015031">
    <property type="term" value="P:protein transport"/>
    <property type="evidence" value="ECO:0007669"/>
    <property type="project" value="UniProtKB-KW"/>
</dbReference>
<dbReference type="InterPro" id="IPR004140">
    <property type="entry name" value="Exo70"/>
</dbReference>
<dbReference type="InterPro" id="IPR046364">
    <property type="entry name" value="Exo70_C"/>
</dbReference>
<evidence type="ECO:0000256" key="2">
    <source>
        <dbReference type="ARBA" id="ARBA00022448"/>
    </source>
</evidence>
<evidence type="ECO:0000256" key="1">
    <source>
        <dbReference type="ARBA" id="ARBA00006756"/>
    </source>
</evidence>
<dbReference type="AlphaFoldDB" id="A0AAV5MTB4"/>
<sequence>MPMKGMRTVFFKSWSPSRTPPPPSPLRITFSESLMDENIEMAQSIITKWDSNSDSSSSCNLASLFSPENRHEAKQYLNSVKYLQQAMQYLASQDPASENLVAALNLMQTAMKRLGREFYKILKSNRDHLDPESISSHSRSASMSRSSMSDFEDESECDLRHENDSILEVERASMAAMADLRVIADCMISAGYAKECAKIYKTIRKSIIDEALFHLGVERFTLFQLQKMDWEVLEVRIKIWLKAVKVAVKTLFYGERILCDQVFSTSGMRESCFSEISREGALSLFAFAENVAKCKKTPEKIFRILDLYEAISDLWPEIEYIFTSVSTSSVRQTAVNALIKLGEAVRTVLKEFETVIQKETSKSPVAGGGVHPLTRYVMNYLTLLTDYSEILPDIVVDWPLTVSSPLPASYFGSLNADEAITSPLSMRLAWLILVTLCKLDGKAELYKDVALSYLFLANNLQYVVGKVRESNLRFLLGEDWIAKHEVIIQRHAGNCERMGWSKVLESLPEDPSAKIPLDQVKDHFRRFNTAFEETYNKQSSWIIPDPELRDRIKVSVERRIAPVYKEFYEKHGGARLRRQTWNESIVLFTPEDLGNYLSDVFRGVEVRGAFRPIQVEVGEVGARRSLVPKITCLF</sequence>
<keyword evidence="3" id="KW-0268">Exocytosis</keyword>
<dbReference type="SUPFAM" id="SSF74788">
    <property type="entry name" value="Cullin repeat-like"/>
    <property type="match status" value="1"/>
</dbReference>
<evidence type="ECO:0000313" key="6">
    <source>
        <dbReference type="Proteomes" id="UP001054252"/>
    </source>
</evidence>